<dbReference type="RefSeq" id="WP_425570149.1">
    <property type="nucleotide sequence ID" value="NZ_BAABFO010000001.1"/>
</dbReference>
<dbReference type="InterPro" id="IPR029044">
    <property type="entry name" value="Nucleotide-diphossugar_trans"/>
</dbReference>
<feature type="transmembrane region" description="Helical" evidence="4">
    <location>
        <begin position="261"/>
        <end position="278"/>
    </location>
</feature>
<dbReference type="Proteomes" id="UP001501671">
    <property type="component" value="Unassembled WGS sequence"/>
</dbReference>
<evidence type="ECO:0000313" key="7">
    <source>
        <dbReference type="Proteomes" id="UP001501671"/>
    </source>
</evidence>
<keyword evidence="4" id="KW-0472">Membrane</keyword>
<evidence type="ECO:0000256" key="2">
    <source>
        <dbReference type="ARBA" id="ARBA00022676"/>
    </source>
</evidence>
<keyword evidence="3" id="KW-0808">Transferase</keyword>
<evidence type="ECO:0000256" key="3">
    <source>
        <dbReference type="ARBA" id="ARBA00022679"/>
    </source>
</evidence>
<evidence type="ECO:0000313" key="6">
    <source>
        <dbReference type="EMBL" id="GAA4323663.1"/>
    </source>
</evidence>
<evidence type="ECO:0000256" key="4">
    <source>
        <dbReference type="SAM" id="Phobius"/>
    </source>
</evidence>
<comment type="caution">
    <text evidence="6">The sequence shown here is derived from an EMBL/GenBank/DDBJ whole genome shotgun (WGS) entry which is preliminary data.</text>
</comment>
<dbReference type="PANTHER" id="PTHR43179:SF12">
    <property type="entry name" value="GALACTOFURANOSYLTRANSFERASE GLFT2"/>
    <property type="match status" value="1"/>
</dbReference>
<dbReference type="CDD" id="cd00761">
    <property type="entry name" value="Glyco_tranf_GTA_type"/>
    <property type="match status" value="1"/>
</dbReference>
<dbReference type="SUPFAM" id="SSF53448">
    <property type="entry name" value="Nucleotide-diphospho-sugar transferases"/>
    <property type="match status" value="1"/>
</dbReference>
<dbReference type="Gene3D" id="3.90.550.10">
    <property type="entry name" value="Spore Coat Polysaccharide Biosynthesis Protein SpsA, Chain A"/>
    <property type="match status" value="1"/>
</dbReference>
<evidence type="ECO:0000256" key="1">
    <source>
        <dbReference type="ARBA" id="ARBA00006739"/>
    </source>
</evidence>
<gene>
    <name evidence="6" type="ORF">GCM10023144_04700</name>
</gene>
<reference evidence="7" key="1">
    <citation type="journal article" date="2019" name="Int. J. Syst. Evol. Microbiol.">
        <title>The Global Catalogue of Microorganisms (GCM) 10K type strain sequencing project: providing services to taxonomists for standard genome sequencing and annotation.</title>
        <authorList>
            <consortium name="The Broad Institute Genomics Platform"/>
            <consortium name="The Broad Institute Genome Sequencing Center for Infectious Disease"/>
            <person name="Wu L."/>
            <person name="Ma J."/>
        </authorList>
    </citation>
    <scope>NUCLEOTIDE SEQUENCE [LARGE SCALE GENOMIC DNA]</scope>
    <source>
        <strain evidence="7">JCM 17666</strain>
    </source>
</reference>
<feature type="transmembrane region" description="Helical" evidence="4">
    <location>
        <begin position="314"/>
        <end position="334"/>
    </location>
</feature>
<protein>
    <submittedName>
        <fullName evidence="6">Glycosyltransferase</fullName>
    </submittedName>
</protein>
<keyword evidence="2" id="KW-0328">Glycosyltransferase</keyword>
<keyword evidence="4" id="KW-0812">Transmembrane</keyword>
<dbReference type="Pfam" id="PF00535">
    <property type="entry name" value="Glycos_transf_2"/>
    <property type="match status" value="1"/>
</dbReference>
<comment type="similarity">
    <text evidence="1">Belongs to the glycosyltransferase 2 family.</text>
</comment>
<evidence type="ECO:0000259" key="5">
    <source>
        <dbReference type="Pfam" id="PF00535"/>
    </source>
</evidence>
<keyword evidence="7" id="KW-1185">Reference proteome</keyword>
<dbReference type="EMBL" id="BAABFO010000001">
    <property type="protein sequence ID" value="GAA4323663.1"/>
    <property type="molecule type" value="Genomic_DNA"/>
</dbReference>
<keyword evidence="4" id="KW-1133">Transmembrane helix</keyword>
<dbReference type="InterPro" id="IPR001173">
    <property type="entry name" value="Glyco_trans_2-like"/>
</dbReference>
<feature type="domain" description="Glycosyltransferase 2-like" evidence="5">
    <location>
        <begin position="26"/>
        <end position="149"/>
    </location>
</feature>
<name>A0ABP8GGF6_9BURK</name>
<dbReference type="PANTHER" id="PTHR43179">
    <property type="entry name" value="RHAMNOSYLTRANSFERASE WBBL"/>
    <property type="match status" value="1"/>
</dbReference>
<sequence length="345" mass="37796">MSTPARLHDTRGPEAFVPASMPIQASIVVPTYRRPDMLTRCLLALLGQDFEGGYEIVVADDGPDDDTRAAVEQIAARAAAEDGPQVRYLPVTGTQGPSAARNRGWEIARAPVIAFTDDDTIPEPDWLRRGCHALATGAAAAVGRIVVPLPPRPTDYEVDASGLARAEFATANCFVTRSALETVGGFDERFTMAWREDSDLQFMLLEAGLPVVRANDAVVLHPVRPARRGISVSQQRKVFFDALLYKKHPRLYRMRIRPRPPWHYVAIVAGLLAAVAGAVAGLPWLAGLGLAVWAVLTLAFCLRRLRNTSRSPAHVAEMLLTSVLIPPLALFWRLRGAWHFRVGFL</sequence>
<organism evidence="6 7">
    <name type="scientific">Pigmentiphaga soli</name>
    <dbReference type="NCBI Taxonomy" id="1007095"/>
    <lineage>
        <taxon>Bacteria</taxon>
        <taxon>Pseudomonadati</taxon>
        <taxon>Pseudomonadota</taxon>
        <taxon>Betaproteobacteria</taxon>
        <taxon>Burkholderiales</taxon>
        <taxon>Alcaligenaceae</taxon>
        <taxon>Pigmentiphaga</taxon>
    </lineage>
</organism>
<proteinExistence type="inferred from homology"/>
<accession>A0ABP8GGF6</accession>
<feature type="transmembrane region" description="Helical" evidence="4">
    <location>
        <begin position="284"/>
        <end position="302"/>
    </location>
</feature>